<protein>
    <submittedName>
        <fullName evidence="1">Uncharacterized protein</fullName>
    </submittedName>
</protein>
<proteinExistence type="predicted"/>
<sequence>MVKGCCNWPFTTLCDQLCPALMISALMIGAQQCHPHVPPTCAQQCAH</sequence>
<keyword evidence="2" id="KW-1185">Reference proteome</keyword>
<evidence type="ECO:0000313" key="2">
    <source>
        <dbReference type="Proteomes" id="UP001162483"/>
    </source>
</evidence>
<accession>A0ABN9BAD6</accession>
<dbReference type="EMBL" id="CATNWA010003112">
    <property type="protein sequence ID" value="CAI9544540.1"/>
    <property type="molecule type" value="Genomic_DNA"/>
</dbReference>
<comment type="caution">
    <text evidence="1">The sequence shown here is derived from an EMBL/GenBank/DDBJ whole genome shotgun (WGS) entry which is preliminary data.</text>
</comment>
<dbReference type="Proteomes" id="UP001162483">
    <property type="component" value="Unassembled WGS sequence"/>
</dbReference>
<gene>
    <name evidence="1" type="ORF">SPARVUS_LOCUS2495497</name>
</gene>
<name>A0ABN9BAD6_9NEOB</name>
<reference evidence="1" key="1">
    <citation type="submission" date="2023-05" db="EMBL/GenBank/DDBJ databases">
        <authorList>
            <person name="Stuckert A."/>
        </authorList>
    </citation>
    <scope>NUCLEOTIDE SEQUENCE</scope>
</reference>
<evidence type="ECO:0000313" key="1">
    <source>
        <dbReference type="EMBL" id="CAI9544540.1"/>
    </source>
</evidence>
<organism evidence="1 2">
    <name type="scientific">Staurois parvus</name>
    <dbReference type="NCBI Taxonomy" id="386267"/>
    <lineage>
        <taxon>Eukaryota</taxon>
        <taxon>Metazoa</taxon>
        <taxon>Chordata</taxon>
        <taxon>Craniata</taxon>
        <taxon>Vertebrata</taxon>
        <taxon>Euteleostomi</taxon>
        <taxon>Amphibia</taxon>
        <taxon>Batrachia</taxon>
        <taxon>Anura</taxon>
        <taxon>Neobatrachia</taxon>
        <taxon>Ranoidea</taxon>
        <taxon>Ranidae</taxon>
        <taxon>Staurois</taxon>
    </lineage>
</organism>